<dbReference type="RefSeq" id="WP_336350817.1">
    <property type="nucleotide sequence ID" value="NZ_JAZAQL010000002.1"/>
</dbReference>
<evidence type="ECO:0000313" key="2">
    <source>
        <dbReference type="Proteomes" id="UP001596395"/>
    </source>
</evidence>
<gene>
    <name evidence="1" type="ORF">ACFQGB_13425</name>
</gene>
<accession>A0ABD5VKY6</accession>
<reference evidence="1 2" key="1">
    <citation type="journal article" date="2019" name="Int. J. Syst. Evol. Microbiol.">
        <title>The Global Catalogue of Microorganisms (GCM) 10K type strain sequencing project: providing services to taxonomists for standard genome sequencing and annotation.</title>
        <authorList>
            <consortium name="The Broad Institute Genomics Platform"/>
            <consortium name="The Broad Institute Genome Sequencing Center for Infectious Disease"/>
            <person name="Wu L."/>
            <person name="Ma J."/>
        </authorList>
    </citation>
    <scope>NUCLEOTIDE SEQUENCE [LARGE SCALE GENOMIC DNA]</scope>
    <source>
        <strain evidence="1 2">GX26</strain>
    </source>
</reference>
<proteinExistence type="predicted"/>
<comment type="caution">
    <text evidence="1">The sequence shown here is derived from an EMBL/GenBank/DDBJ whole genome shotgun (WGS) entry which is preliminary data.</text>
</comment>
<dbReference type="EMBL" id="JBHSXN010000002">
    <property type="protein sequence ID" value="MFC6953867.1"/>
    <property type="molecule type" value="Genomic_DNA"/>
</dbReference>
<dbReference type="InterPro" id="IPR057175">
    <property type="entry name" value="DUF7853"/>
</dbReference>
<organism evidence="1 2">
    <name type="scientific">Halorubellus litoreus</name>
    <dbReference type="NCBI Taxonomy" id="755308"/>
    <lineage>
        <taxon>Archaea</taxon>
        <taxon>Methanobacteriati</taxon>
        <taxon>Methanobacteriota</taxon>
        <taxon>Stenosarchaea group</taxon>
        <taxon>Halobacteria</taxon>
        <taxon>Halobacteriales</taxon>
        <taxon>Halorubellaceae</taxon>
        <taxon>Halorubellus</taxon>
    </lineage>
</organism>
<name>A0ABD5VKY6_9EURY</name>
<dbReference type="Pfam" id="PF25251">
    <property type="entry name" value="DUF7853"/>
    <property type="match status" value="1"/>
</dbReference>
<protein>
    <submittedName>
        <fullName evidence="1">Uncharacterized protein</fullName>
    </submittedName>
</protein>
<dbReference type="Proteomes" id="UP001596395">
    <property type="component" value="Unassembled WGS sequence"/>
</dbReference>
<dbReference type="AlphaFoldDB" id="A0ABD5VKY6"/>
<keyword evidence="2" id="KW-1185">Reference proteome</keyword>
<sequence length="109" mass="12040">MSTDTVPNQPPTNRLVLSRAEAWVVHHVVLAHLLDEDADADEQPWWALEAAEKLEGDDARFTAFEAWRLRCALLDYAGEDGTPDADVALSVAIVDRIEREFDGPPAALC</sequence>
<evidence type="ECO:0000313" key="1">
    <source>
        <dbReference type="EMBL" id="MFC6953867.1"/>
    </source>
</evidence>